<dbReference type="SUPFAM" id="SSF51735">
    <property type="entry name" value="NAD(P)-binding Rossmann-fold domains"/>
    <property type="match status" value="1"/>
</dbReference>
<dbReference type="GO" id="GO:0016020">
    <property type="term" value="C:membrane"/>
    <property type="evidence" value="ECO:0007669"/>
    <property type="project" value="TreeGrafter"/>
</dbReference>
<proteinExistence type="inferred from homology"/>
<dbReference type="AlphaFoldDB" id="A0A1B8P309"/>
<evidence type="ECO:0000313" key="4">
    <source>
        <dbReference type="Proteomes" id="UP000092504"/>
    </source>
</evidence>
<reference evidence="3 4" key="1">
    <citation type="submission" date="2016-06" db="EMBL/GenBank/DDBJ databases">
        <title>Genome sequence of halotolerant plant growth promoting strain of Halomonas elongata HEK1 isolated from salterns of Rann of Kutch, Gujarat, India.</title>
        <authorList>
            <person name="Gaba S."/>
            <person name="Singh R.N."/>
            <person name="Abrol S."/>
            <person name="Kaushik R."/>
            <person name="Saxena A.K."/>
        </authorList>
    </citation>
    <scope>NUCLEOTIDE SEQUENCE [LARGE SCALE GENOMIC DNA]</scope>
    <source>
        <strain evidence="3 4">HEK1</strain>
    </source>
</reference>
<dbReference type="PANTHER" id="PTHR44196">
    <property type="entry name" value="DEHYDROGENASE/REDUCTASE SDR FAMILY MEMBER 7B"/>
    <property type="match status" value="1"/>
</dbReference>
<dbReference type="Gene3D" id="3.40.50.720">
    <property type="entry name" value="NAD(P)-binding Rossmann-like Domain"/>
    <property type="match status" value="1"/>
</dbReference>
<dbReference type="RefSeq" id="WP_013332165.1">
    <property type="nucleotide sequence ID" value="NZ_CP087224.1"/>
</dbReference>
<dbReference type="PROSITE" id="PS00061">
    <property type="entry name" value="ADH_SHORT"/>
    <property type="match status" value="1"/>
</dbReference>
<accession>A0A1B8P309</accession>
<dbReference type="PRINTS" id="PR00081">
    <property type="entry name" value="GDHRDH"/>
</dbReference>
<keyword evidence="2 3" id="KW-0560">Oxidoreductase</keyword>
<comment type="caution">
    <text evidence="3">The sequence shown here is derived from an EMBL/GenBank/DDBJ whole genome shotgun (WGS) entry which is preliminary data.</text>
</comment>
<dbReference type="GeneID" id="91009724"/>
<dbReference type="PATRIC" id="fig|2746.7.peg.991"/>
<dbReference type="GO" id="GO:0004316">
    <property type="term" value="F:3-oxoacyl-[acyl-carrier-protein] reductase (NADPH) activity"/>
    <property type="evidence" value="ECO:0007669"/>
    <property type="project" value="UniProtKB-EC"/>
</dbReference>
<dbReference type="InterPro" id="IPR020904">
    <property type="entry name" value="Sc_DH/Rdtase_CS"/>
</dbReference>
<name>A0A1B8P309_HALEL</name>
<comment type="similarity">
    <text evidence="1">Belongs to the short-chain dehydrogenases/reductases (SDR) family.</text>
</comment>
<evidence type="ECO:0000313" key="3">
    <source>
        <dbReference type="EMBL" id="OBX36619.1"/>
    </source>
</evidence>
<gene>
    <name evidence="3" type="primary">fabG_4</name>
    <name evidence="3" type="ORF">A8U91_00962</name>
</gene>
<evidence type="ECO:0000256" key="2">
    <source>
        <dbReference type="ARBA" id="ARBA00023002"/>
    </source>
</evidence>
<dbReference type="InterPro" id="IPR036291">
    <property type="entry name" value="NAD(P)-bd_dom_sf"/>
</dbReference>
<dbReference type="PANTHER" id="PTHR44196:SF1">
    <property type="entry name" value="DEHYDROGENASE_REDUCTASE SDR FAMILY MEMBER 7B"/>
    <property type="match status" value="1"/>
</dbReference>
<dbReference type="EMBL" id="MAJD01000001">
    <property type="protein sequence ID" value="OBX36619.1"/>
    <property type="molecule type" value="Genomic_DNA"/>
</dbReference>
<protein>
    <submittedName>
        <fullName evidence="3">3-oxoacyl-[acyl-carrier-protein] reductase FabG</fullName>
        <ecNumber evidence="3">1.1.1.100</ecNumber>
    </submittedName>
</protein>
<dbReference type="Pfam" id="PF00106">
    <property type="entry name" value="adh_short"/>
    <property type="match status" value="1"/>
</dbReference>
<dbReference type="Proteomes" id="UP000092504">
    <property type="component" value="Unassembled WGS sequence"/>
</dbReference>
<dbReference type="EC" id="1.1.1.100" evidence="3"/>
<dbReference type="OMA" id="VIKGWRP"/>
<organism evidence="3 4">
    <name type="scientific">Halomonas elongata</name>
    <dbReference type="NCBI Taxonomy" id="2746"/>
    <lineage>
        <taxon>Bacteria</taxon>
        <taxon>Pseudomonadati</taxon>
        <taxon>Pseudomonadota</taxon>
        <taxon>Gammaproteobacteria</taxon>
        <taxon>Oceanospirillales</taxon>
        <taxon>Halomonadaceae</taxon>
        <taxon>Halomonas</taxon>
    </lineage>
</organism>
<dbReference type="InterPro" id="IPR002347">
    <property type="entry name" value="SDR_fam"/>
</dbReference>
<sequence length="254" mass="27346">MTAPRSLLITGATGAIGSALARHYASPGVRLILHGRRREPLDALADECRQAGAEVETSRVDLTDDVALSDWLEQLTLPDVVIANAGQNTHAEPGREMEDWSATSQLLAINLRTPMAMAERLAPRMAERGHGRIVFLSSLAAWHGLPLTPSYSASKAGIKAYGEALRGWLAPRGVGVTVVMPGYVSSPMCESMPGPKPWEIDPTRAARHIARGIERNRARVSFPFPLNLGCWSLAVLPAALSQRLLGLMGYGRPS</sequence>
<evidence type="ECO:0000256" key="1">
    <source>
        <dbReference type="ARBA" id="ARBA00006484"/>
    </source>
</evidence>